<dbReference type="Gene3D" id="1.25.40.10">
    <property type="entry name" value="Tetratricopeptide repeat domain"/>
    <property type="match status" value="1"/>
</dbReference>
<dbReference type="InterPro" id="IPR023611">
    <property type="entry name" value="mS23_dom_met"/>
</dbReference>
<dbReference type="OrthoDB" id="10012356at2759"/>
<dbReference type="PANTHER" id="PTHR15925">
    <property type="entry name" value="MITOCHONDRIAL RIBOSOMAL PROTEIN S23"/>
    <property type="match status" value="1"/>
</dbReference>
<dbReference type="CDD" id="cd23701">
    <property type="entry name" value="At1g26750"/>
    <property type="match status" value="1"/>
</dbReference>
<name>A0A7I8V462_9ANNE</name>
<organism evidence="8 9">
    <name type="scientific">Dimorphilus gyrociliatus</name>
    <dbReference type="NCBI Taxonomy" id="2664684"/>
    <lineage>
        <taxon>Eukaryota</taxon>
        <taxon>Metazoa</taxon>
        <taxon>Spiralia</taxon>
        <taxon>Lophotrochozoa</taxon>
        <taxon>Annelida</taxon>
        <taxon>Polychaeta</taxon>
        <taxon>Polychaeta incertae sedis</taxon>
        <taxon>Dinophilidae</taxon>
        <taxon>Dimorphilus</taxon>
    </lineage>
</organism>
<accession>A0A7I8V462</accession>
<dbReference type="Proteomes" id="UP000549394">
    <property type="component" value="Unassembled WGS sequence"/>
</dbReference>
<evidence type="ECO:0000256" key="6">
    <source>
        <dbReference type="ARBA" id="ARBA00035137"/>
    </source>
</evidence>
<dbReference type="PANTHER" id="PTHR15925:SF2">
    <property type="entry name" value="SMALL RIBOSOMAL SUBUNIT PROTEIN MS23"/>
    <property type="match status" value="1"/>
</dbReference>
<dbReference type="GO" id="GO:0005840">
    <property type="term" value="C:ribosome"/>
    <property type="evidence" value="ECO:0007669"/>
    <property type="project" value="InterPro"/>
</dbReference>
<keyword evidence="5" id="KW-0687">Ribonucleoprotein</keyword>
<evidence type="ECO:0000313" key="9">
    <source>
        <dbReference type="Proteomes" id="UP000549394"/>
    </source>
</evidence>
<dbReference type="GO" id="GO:0006412">
    <property type="term" value="P:translation"/>
    <property type="evidence" value="ECO:0007669"/>
    <property type="project" value="InterPro"/>
</dbReference>
<keyword evidence="4" id="KW-0496">Mitochondrion</keyword>
<keyword evidence="3" id="KW-0689">Ribosomal protein</keyword>
<evidence type="ECO:0000256" key="2">
    <source>
        <dbReference type="ARBA" id="ARBA00009864"/>
    </source>
</evidence>
<evidence type="ECO:0000259" key="7">
    <source>
        <dbReference type="Pfam" id="PF10484"/>
    </source>
</evidence>
<dbReference type="InterPro" id="IPR011990">
    <property type="entry name" value="TPR-like_helical_dom_sf"/>
</dbReference>
<dbReference type="InterPro" id="IPR041404">
    <property type="entry name" value="DUF5588"/>
</dbReference>
<dbReference type="AlphaFoldDB" id="A0A7I8V462"/>
<keyword evidence="9" id="KW-1185">Reference proteome</keyword>
<evidence type="ECO:0000256" key="5">
    <source>
        <dbReference type="ARBA" id="ARBA00023274"/>
    </source>
</evidence>
<evidence type="ECO:0000256" key="1">
    <source>
        <dbReference type="ARBA" id="ARBA00004173"/>
    </source>
</evidence>
<evidence type="ECO:0000313" key="8">
    <source>
        <dbReference type="EMBL" id="CAD5110962.1"/>
    </source>
</evidence>
<gene>
    <name evidence="8" type="ORF">DGYR_LOCUS315</name>
</gene>
<dbReference type="Pfam" id="PF10484">
    <property type="entry name" value="MRP-S23"/>
    <property type="match status" value="1"/>
</dbReference>
<protein>
    <recommendedName>
        <fullName evidence="6">Small ribosomal subunit protein mS23</fullName>
    </recommendedName>
</protein>
<sequence length="376" mass="44292">MAGSRFEAVGSIFTRINGLMKSGALKYAERPLWYDVYAAFPPKTEPRIDRKHEVCEVKDILYIEDMARSKFYTEYGNPDNLDLIDNNSSNVIQRFINKYMEFSPDDRYSEEAFDKAVDSLRSEGVELKNVREEEELIFSAELCLVFENKNDNLLSMKIKNKLYKAMDSISEISNVFDHCCQEDKAQKMKEKNLDIKTFEKLWFMKEDATTDEYEEELYKYRGDYAYYNQSFSEAVDWYTKAIEVMKNKDCRAYREAQDCLARCYHATKQYEECRNIILLLLKGCGNYDQTSYIVSLLLETAVNENEKILFHKYLIWLHPGNQTLWKSLNRSLNGLESFDKKDRLVNCEADAKNVRNWILSESPDFEKHFEEIFGVL</sequence>
<reference evidence="8 9" key="1">
    <citation type="submission" date="2020-08" db="EMBL/GenBank/DDBJ databases">
        <authorList>
            <person name="Hejnol A."/>
        </authorList>
    </citation>
    <scope>NUCLEOTIDE SEQUENCE [LARGE SCALE GENOMIC DNA]</scope>
</reference>
<proteinExistence type="inferred from homology"/>
<dbReference type="Pfam" id="PF17826">
    <property type="entry name" value="DUF5588"/>
    <property type="match status" value="1"/>
</dbReference>
<dbReference type="GO" id="GO:0005739">
    <property type="term" value="C:mitochondrion"/>
    <property type="evidence" value="ECO:0007669"/>
    <property type="project" value="InterPro"/>
</dbReference>
<comment type="subcellular location">
    <subcellularLocation>
        <location evidence="1">Mitochondrion</location>
    </subcellularLocation>
</comment>
<dbReference type="GO" id="GO:0003735">
    <property type="term" value="F:structural constituent of ribosome"/>
    <property type="evidence" value="ECO:0007669"/>
    <property type="project" value="InterPro"/>
</dbReference>
<comment type="similarity">
    <text evidence="2">Belongs to the mitochondrion-specific ribosomal protein mS23 family.</text>
</comment>
<comment type="caution">
    <text evidence="8">The sequence shown here is derived from an EMBL/GenBank/DDBJ whole genome shotgun (WGS) entry which is preliminary data.</text>
</comment>
<evidence type="ECO:0000256" key="4">
    <source>
        <dbReference type="ARBA" id="ARBA00023128"/>
    </source>
</evidence>
<dbReference type="InterPro" id="IPR019520">
    <property type="entry name" value="Ribosomal_mS23_met"/>
</dbReference>
<dbReference type="EMBL" id="CAJFCJ010000001">
    <property type="protein sequence ID" value="CAD5110962.1"/>
    <property type="molecule type" value="Genomic_DNA"/>
</dbReference>
<dbReference type="InterPro" id="IPR059242">
    <property type="entry name" value="mS23_dom"/>
</dbReference>
<feature type="domain" description="Small ribosomal subunit protein mS23 conserved" evidence="7">
    <location>
        <begin position="2"/>
        <end position="123"/>
    </location>
</feature>
<evidence type="ECO:0000256" key="3">
    <source>
        <dbReference type="ARBA" id="ARBA00022980"/>
    </source>
</evidence>
<dbReference type="SUPFAM" id="SSF48452">
    <property type="entry name" value="TPR-like"/>
    <property type="match status" value="1"/>
</dbReference>